<dbReference type="EMBL" id="AP035770">
    <property type="protein sequence ID" value="BFO23223.1"/>
    <property type="molecule type" value="Genomic_DNA"/>
</dbReference>
<keyword evidence="1" id="KW-0614">Plasmid</keyword>
<organism evidence="1">
    <name type="scientific">Streptomyces haneummycinicus</name>
    <dbReference type="NCBI Taxonomy" id="3074435"/>
    <lineage>
        <taxon>Bacteria</taxon>
        <taxon>Bacillati</taxon>
        <taxon>Actinomycetota</taxon>
        <taxon>Actinomycetes</taxon>
        <taxon>Kitasatosporales</taxon>
        <taxon>Streptomycetaceae</taxon>
        <taxon>Streptomyces</taxon>
    </lineage>
</organism>
<proteinExistence type="predicted"/>
<evidence type="ECO:0000313" key="1">
    <source>
        <dbReference type="EMBL" id="BFO23223.1"/>
    </source>
</evidence>
<gene>
    <name evidence="1" type="ORF">SHKM778_96110</name>
</gene>
<sequence>MALHHLQILEKQLQLCEIAVHRLGRGRDLATADGARARTHLEGSPAAIRWCRRSTRRAAAGSRPSSENENVNDAAACGFSGISS</sequence>
<dbReference type="AlphaFoldDB" id="A0AAT9HZW2"/>
<reference evidence="1" key="1">
    <citation type="submission" date="2024-06" db="EMBL/GenBank/DDBJ databases">
        <authorList>
            <consortium name="consrtm"/>
            <person name="Uemura M."/>
            <person name="Terahara T."/>
        </authorList>
    </citation>
    <scope>NUCLEOTIDE SEQUENCE</scope>
    <source>
        <strain evidence="1">KM77-8</strain>
        <plasmid evidence="1">pKM77-8_2</plasmid>
    </source>
</reference>
<protein>
    <submittedName>
        <fullName evidence="1">Uncharacterized protein</fullName>
    </submittedName>
</protein>
<name>A0AAT9HZW2_9ACTN</name>
<reference evidence="1" key="2">
    <citation type="submission" date="2024-07" db="EMBL/GenBank/DDBJ databases">
        <title>Streptomyces haneummycinica sp. nov., a new antibiotic-producing actinobacterium isolated from marine sediment.</title>
        <authorList>
            <person name="Uemura M."/>
            <person name="Hamada M."/>
            <person name="Hirano S."/>
            <person name="Kobayashi K."/>
            <person name="Ohshiro T."/>
            <person name="Kobayashi T."/>
            <person name="Terahara T."/>
        </authorList>
    </citation>
    <scope>NUCLEOTIDE SEQUENCE</scope>
    <source>
        <strain evidence="1">KM77-8</strain>
        <plasmid evidence="1">pKM77-8_2</plasmid>
    </source>
</reference>
<accession>A0AAT9HZW2</accession>
<geneLocation type="plasmid" evidence="1">
    <name>pKM77-8_2</name>
</geneLocation>